<comment type="caution">
    <text evidence="1">The sequence shown here is derived from an EMBL/GenBank/DDBJ whole genome shotgun (WGS) entry which is preliminary data.</text>
</comment>
<evidence type="ECO:0000313" key="2">
    <source>
        <dbReference type="Proteomes" id="UP000712600"/>
    </source>
</evidence>
<organism evidence="1 2">
    <name type="scientific">Brassica cretica</name>
    <name type="common">Mustard</name>
    <dbReference type="NCBI Taxonomy" id="69181"/>
    <lineage>
        <taxon>Eukaryota</taxon>
        <taxon>Viridiplantae</taxon>
        <taxon>Streptophyta</taxon>
        <taxon>Embryophyta</taxon>
        <taxon>Tracheophyta</taxon>
        <taxon>Spermatophyta</taxon>
        <taxon>Magnoliopsida</taxon>
        <taxon>eudicotyledons</taxon>
        <taxon>Gunneridae</taxon>
        <taxon>Pentapetalae</taxon>
        <taxon>rosids</taxon>
        <taxon>malvids</taxon>
        <taxon>Brassicales</taxon>
        <taxon>Brassicaceae</taxon>
        <taxon>Brassiceae</taxon>
        <taxon>Brassica</taxon>
    </lineage>
</organism>
<sequence length="121" mass="13521">MLMSPVPNTTWTNARHTVFPYSRPVTELSRFKPTSIHLQSDLSFSVIEFTDLTSIDASTSTVSFEVFLRPRLLNRSSWSYVEPLCGSSTCLVNHSRAETSCQAWFKMASASIAMALGDPLR</sequence>
<reference evidence="1" key="1">
    <citation type="submission" date="2019-12" db="EMBL/GenBank/DDBJ databases">
        <title>Genome sequencing and annotation of Brassica cretica.</title>
        <authorList>
            <person name="Studholme D.J."/>
            <person name="Sarris P."/>
        </authorList>
    </citation>
    <scope>NUCLEOTIDE SEQUENCE</scope>
    <source>
        <strain evidence="1">PFS-109/04</strain>
        <tissue evidence="1">Leaf</tissue>
    </source>
</reference>
<dbReference type="Proteomes" id="UP000712600">
    <property type="component" value="Unassembled WGS sequence"/>
</dbReference>
<dbReference type="EMBL" id="QGKX02001290">
    <property type="protein sequence ID" value="KAF3540260.1"/>
    <property type="molecule type" value="Genomic_DNA"/>
</dbReference>
<dbReference type="AlphaFoldDB" id="A0A8S9QG76"/>
<accession>A0A8S9QG76</accession>
<name>A0A8S9QG76_BRACR</name>
<protein>
    <submittedName>
        <fullName evidence="1">Uncharacterized protein</fullName>
    </submittedName>
</protein>
<proteinExistence type="predicted"/>
<evidence type="ECO:0000313" key="1">
    <source>
        <dbReference type="EMBL" id="KAF3540260.1"/>
    </source>
</evidence>
<gene>
    <name evidence="1" type="ORF">F2Q69_00022024</name>
</gene>